<dbReference type="EMBL" id="VSSB01000001">
    <property type="protein sequence ID" value="TYL53938.1"/>
    <property type="molecule type" value="Genomic_DNA"/>
</dbReference>
<dbReference type="PANTHER" id="PTHR45339">
    <property type="entry name" value="HYBRID SIGNAL TRANSDUCTION HISTIDINE KINASE J"/>
    <property type="match status" value="1"/>
</dbReference>
<dbReference type="InterPro" id="IPR011006">
    <property type="entry name" value="CheY-like_superfamily"/>
</dbReference>
<feature type="modified residue" description="4-aspartylphosphate" evidence="3">
    <location>
        <position position="54"/>
    </location>
</feature>
<comment type="caution">
    <text evidence="5">The sequence shown here is derived from an EMBL/GenBank/DDBJ whole genome shotgun (WGS) entry which is preliminary data.</text>
</comment>
<evidence type="ECO:0000256" key="2">
    <source>
        <dbReference type="ARBA" id="ARBA00023012"/>
    </source>
</evidence>
<dbReference type="Proteomes" id="UP000325243">
    <property type="component" value="Unassembled WGS sequence"/>
</dbReference>
<dbReference type="AlphaFoldDB" id="A0A5S4V720"/>
<reference evidence="5 6" key="1">
    <citation type="submission" date="2019-08" db="EMBL/GenBank/DDBJ databases">
        <authorList>
            <person name="Hu J."/>
        </authorList>
    </citation>
    <scope>NUCLEOTIDE SEQUENCE [LARGE SCALE GENOMIC DNA]</scope>
    <source>
        <strain evidence="5 6">NEAU-184</strain>
    </source>
</reference>
<dbReference type="Pfam" id="PF00072">
    <property type="entry name" value="Response_reg"/>
    <property type="match status" value="1"/>
</dbReference>
<dbReference type="PANTHER" id="PTHR45339:SF1">
    <property type="entry name" value="HYBRID SIGNAL TRANSDUCTION HISTIDINE KINASE J"/>
    <property type="match status" value="1"/>
</dbReference>
<gene>
    <name evidence="5" type="ORF">FYC51_10020</name>
</gene>
<dbReference type="Gene3D" id="3.40.50.2300">
    <property type="match status" value="1"/>
</dbReference>
<dbReference type="SUPFAM" id="SSF52172">
    <property type="entry name" value="CheY-like"/>
    <property type="match status" value="1"/>
</dbReference>
<feature type="domain" description="Response regulatory" evidence="4">
    <location>
        <begin position="5"/>
        <end position="121"/>
    </location>
</feature>
<evidence type="ECO:0000313" key="6">
    <source>
        <dbReference type="Proteomes" id="UP000325243"/>
    </source>
</evidence>
<sequence length="129" mass="14094">MAGRRILVVEDNPLNLKLVRDVLTAFEYEVVEAHTGEEGVELAGTCSPDLVLMDLQLPGIDGYEALRLLRQDPRLGSVPVVAVTAFAMKEDRERTAREGFDGYLGKPISVRALPGQVSEFLSNGRNDAP</sequence>
<evidence type="ECO:0000259" key="4">
    <source>
        <dbReference type="PROSITE" id="PS50110"/>
    </source>
</evidence>
<evidence type="ECO:0000256" key="3">
    <source>
        <dbReference type="PROSITE-ProRule" id="PRU00169"/>
    </source>
</evidence>
<dbReference type="GO" id="GO:0000160">
    <property type="term" value="P:phosphorelay signal transduction system"/>
    <property type="evidence" value="ECO:0007669"/>
    <property type="project" value="UniProtKB-KW"/>
</dbReference>
<dbReference type="RefSeq" id="WP_148733402.1">
    <property type="nucleotide sequence ID" value="NZ_VSSB01000001.1"/>
</dbReference>
<evidence type="ECO:0000313" key="5">
    <source>
        <dbReference type="EMBL" id="TYL53938.1"/>
    </source>
</evidence>
<dbReference type="InterPro" id="IPR001789">
    <property type="entry name" value="Sig_transdc_resp-reg_receiver"/>
</dbReference>
<organism evidence="5 6">
    <name type="scientific">Agromyces mariniharenae</name>
    <dbReference type="NCBI Taxonomy" id="2604423"/>
    <lineage>
        <taxon>Bacteria</taxon>
        <taxon>Bacillati</taxon>
        <taxon>Actinomycetota</taxon>
        <taxon>Actinomycetes</taxon>
        <taxon>Micrococcales</taxon>
        <taxon>Microbacteriaceae</taxon>
        <taxon>Agromyces</taxon>
    </lineage>
</organism>
<accession>A0A5S4V720</accession>
<name>A0A5S4V720_9MICO</name>
<proteinExistence type="predicted"/>
<keyword evidence="2" id="KW-0902">Two-component regulatory system</keyword>
<protein>
    <submittedName>
        <fullName evidence="5">Response regulator</fullName>
    </submittedName>
</protein>
<keyword evidence="1 3" id="KW-0597">Phosphoprotein</keyword>
<dbReference type="PROSITE" id="PS50110">
    <property type="entry name" value="RESPONSE_REGULATORY"/>
    <property type="match status" value="1"/>
</dbReference>
<evidence type="ECO:0000256" key="1">
    <source>
        <dbReference type="ARBA" id="ARBA00022553"/>
    </source>
</evidence>
<dbReference type="SMART" id="SM00448">
    <property type="entry name" value="REC"/>
    <property type="match status" value="1"/>
</dbReference>
<keyword evidence="6" id="KW-1185">Reference proteome</keyword>